<sequence length="77" mass="8773">MTFCKKSTVPRIMVAARTNIALVLGFLYERVRLKTLVREVGSSLLFFGCRTGSQYLYQDELDEIVSWVIHSGFPGRT</sequence>
<gene>
    <name evidence="1" type="ORF">EYZ11_011671</name>
</gene>
<dbReference type="VEuPathDB" id="FungiDB:EYZ11_011671"/>
<dbReference type="PRINTS" id="PR00371">
    <property type="entry name" value="FPNCR"/>
</dbReference>
<name>A0A4S3J4B9_9EURO</name>
<dbReference type="GO" id="GO:0016491">
    <property type="term" value="F:oxidoreductase activity"/>
    <property type="evidence" value="ECO:0007669"/>
    <property type="project" value="InterPro"/>
</dbReference>
<evidence type="ECO:0000313" key="1">
    <source>
        <dbReference type="EMBL" id="THC88877.1"/>
    </source>
</evidence>
<dbReference type="SUPFAM" id="SSF52343">
    <property type="entry name" value="Ferredoxin reductase-like, C-terminal NADP-linked domain"/>
    <property type="match status" value="1"/>
</dbReference>
<comment type="caution">
    <text evidence="1">The sequence shown here is derived from an EMBL/GenBank/DDBJ whole genome shotgun (WGS) entry which is preliminary data.</text>
</comment>
<dbReference type="EMBL" id="SOSA01000750">
    <property type="protein sequence ID" value="THC88877.1"/>
    <property type="molecule type" value="Genomic_DNA"/>
</dbReference>
<dbReference type="InterPro" id="IPR039261">
    <property type="entry name" value="FNR_nucleotide-bd"/>
</dbReference>
<evidence type="ECO:0008006" key="3">
    <source>
        <dbReference type="Google" id="ProtNLM"/>
    </source>
</evidence>
<protein>
    <recommendedName>
        <fullName evidence="3">Ferric reductase NAD binding domain-containing protein</fullName>
    </recommendedName>
</protein>
<proteinExistence type="predicted"/>
<dbReference type="STRING" id="1220188.A0A4S3J4B9"/>
<organism evidence="1 2">
    <name type="scientific">Aspergillus tanneri</name>
    <dbReference type="NCBI Taxonomy" id="1220188"/>
    <lineage>
        <taxon>Eukaryota</taxon>
        <taxon>Fungi</taxon>
        <taxon>Dikarya</taxon>
        <taxon>Ascomycota</taxon>
        <taxon>Pezizomycotina</taxon>
        <taxon>Eurotiomycetes</taxon>
        <taxon>Eurotiomycetidae</taxon>
        <taxon>Eurotiales</taxon>
        <taxon>Aspergillaceae</taxon>
        <taxon>Aspergillus</taxon>
        <taxon>Aspergillus subgen. Circumdati</taxon>
    </lineage>
</organism>
<dbReference type="Proteomes" id="UP000308092">
    <property type="component" value="Unassembled WGS sequence"/>
</dbReference>
<dbReference type="InterPro" id="IPR001709">
    <property type="entry name" value="Flavoprot_Pyr_Nucl_cyt_Rdtase"/>
</dbReference>
<evidence type="ECO:0000313" key="2">
    <source>
        <dbReference type="Proteomes" id="UP000308092"/>
    </source>
</evidence>
<accession>A0A4S3J4B9</accession>
<keyword evidence="2" id="KW-1185">Reference proteome</keyword>
<dbReference type="Gene3D" id="3.40.50.80">
    <property type="entry name" value="Nucleotide-binding domain of ferredoxin-NADP reductase (FNR) module"/>
    <property type="match status" value="1"/>
</dbReference>
<dbReference type="AlphaFoldDB" id="A0A4S3J4B9"/>
<reference evidence="1 2" key="1">
    <citation type="submission" date="2019-03" db="EMBL/GenBank/DDBJ databases">
        <title>The genome sequence of a newly discovered highly antifungal drug resistant Aspergillus species, Aspergillus tanneri NIH 1004.</title>
        <authorList>
            <person name="Mounaud S."/>
            <person name="Singh I."/>
            <person name="Joardar V."/>
            <person name="Pakala S."/>
            <person name="Pakala S."/>
            <person name="Venepally P."/>
            <person name="Hoover J."/>
            <person name="Nierman W."/>
            <person name="Chung J."/>
            <person name="Losada L."/>
        </authorList>
    </citation>
    <scope>NUCLEOTIDE SEQUENCE [LARGE SCALE GENOMIC DNA]</scope>
    <source>
        <strain evidence="1 2">NIH1004</strain>
    </source>
</reference>